<evidence type="ECO:0000256" key="9">
    <source>
        <dbReference type="ARBA" id="ARBA00023136"/>
    </source>
</evidence>
<dbReference type="GO" id="GO:0005743">
    <property type="term" value="C:mitochondrial inner membrane"/>
    <property type="evidence" value="ECO:0007669"/>
    <property type="project" value="UniProtKB-SubCell"/>
</dbReference>
<comment type="function">
    <text evidence="11">Mitochondrial intermembrane chaperone that participates in the import and insertion of some multi-pass transmembrane proteins into the mitochondrial inner membrane. Also required for the transfer of beta-barrel precursors from the TOM complex to the sorting and assembly machinery (SAM complex) of the outer membrane. Acts as a chaperone-like protein that protects the hydrophobic precursors from aggregation and guide them through the mitochondrial intermembrane space.</text>
</comment>
<dbReference type="InterPro" id="IPR004217">
    <property type="entry name" value="Tim10-like"/>
</dbReference>
<sequence length="113" mass="12741">MSLFMGSMLNAGSMDVNQVRVEAAERELAAMMDLFGNIVSSCRSKCFPPYYHEEELTKGEQCCIDRCVSKYMQTNLIVNEQFQLKADPTKHTSLSQVLPTMGQHRIAEVSESK</sequence>
<protein>
    <recommendedName>
        <fullName evidence="11">Mitochondrial import inner membrane translocase subunit</fullName>
    </recommendedName>
</protein>
<proteinExistence type="inferred from homology"/>
<comment type="subunit">
    <text evidence="11">Heterohexamer.</text>
</comment>
<dbReference type="GeneID" id="36517749"/>
<keyword evidence="4 11" id="KW-0999">Mitochondrion inner membrane</keyword>
<evidence type="ECO:0000256" key="6">
    <source>
        <dbReference type="ARBA" id="ARBA00022927"/>
    </source>
</evidence>
<dbReference type="AlphaFoldDB" id="A0A2T0FN11"/>
<gene>
    <name evidence="13" type="ORF">B9G98_04001</name>
</gene>
<organism evidence="13 14">
    <name type="scientific">Wickerhamiella sorbophila</name>
    <dbReference type="NCBI Taxonomy" id="45607"/>
    <lineage>
        <taxon>Eukaryota</taxon>
        <taxon>Fungi</taxon>
        <taxon>Dikarya</taxon>
        <taxon>Ascomycota</taxon>
        <taxon>Saccharomycotina</taxon>
        <taxon>Dipodascomycetes</taxon>
        <taxon>Dipodascales</taxon>
        <taxon>Trichomonascaceae</taxon>
        <taxon>Wickerhamiella</taxon>
    </lineage>
</organism>
<evidence type="ECO:0000256" key="8">
    <source>
        <dbReference type="ARBA" id="ARBA00023128"/>
    </source>
</evidence>
<evidence type="ECO:0000256" key="4">
    <source>
        <dbReference type="ARBA" id="ARBA00022792"/>
    </source>
</evidence>
<keyword evidence="10 11" id="KW-1015">Disulfide bond</keyword>
<evidence type="ECO:0000256" key="11">
    <source>
        <dbReference type="RuleBase" id="RU367043"/>
    </source>
</evidence>
<evidence type="ECO:0000256" key="2">
    <source>
        <dbReference type="ARBA" id="ARBA00022448"/>
    </source>
</evidence>
<comment type="caution">
    <text evidence="13">The sequence shown here is derived from an EMBL/GenBank/DDBJ whole genome shotgun (WGS) entry which is preliminary data.</text>
</comment>
<comment type="similarity">
    <text evidence="1 11">Belongs to the small Tim family.</text>
</comment>
<keyword evidence="3" id="KW-0479">Metal-binding</keyword>
<dbReference type="InterPro" id="IPR035427">
    <property type="entry name" value="Tim10-like_dom_sf"/>
</dbReference>
<keyword evidence="14" id="KW-1185">Reference proteome</keyword>
<reference evidence="13 14" key="1">
    <citation type="submission" date="2017-04" db="EMBL/GenBank/DDBJ databases">
        <title>Genome sequencing of [Candida] sorbophila.</title>
        <authorList>
            <person name="Ahn J.O."/>
        </authorList>
    </citation>
    <scope>NUCLEOTIDE SEQUENCE [LARGE SCALE GENOMIC DNA]</scope>
    <source>
        <strain evidence="13 14">DS02</strain>
    </source>
</reference>
<comment type="domain">
    <text evidence="11">The twin CX3C motif contains 4 conserved Cys residues that form 2 disulfide bonds in the mitochondrial intermembrane space.</text>
</comment>
<dbReference type="PANTHER" id="PTHR11038:SF18">
    <property type="entry name" value="MITOCHONDRIAL IMPORT INNER MEMBRANE TRANSLOCASE SUBUNIT TIM12"/>
    <property type="match status" value="1"/>
</dbReference>
<evidence type="ECO:0000313" key="13">
    <source>
        <dbReference type="EMBL" id="PRT56382.1"/>
    </source>
</evidence>
<keyword evidence="5" id="KW-0862">Zinc</keyword>
<evidence type="ECO:0000256" key="5">
    <source>
        <dbReference type="ARBA" id="ARBA00022833"/>
    </source>
</evidence>
<dbReference type="GO" id="GO:0045039">
    <property type="term" value="P:protein insertion into mitochondrial inner membrane"/>
    <property type="evidence" value="ECO:0007669"/>
    <property type="project" value="UniProtKB-ARBA"/>
</dbReference>
<keyword evidence="7 11" id="KW-0811">Translocation</keyword>
<dbReference type="GO" id="GO:0015031">
    <property type="term" value="P:protein transport"/>
    <property type="evidence" value="ECO:0007669"/>
    <property type="project" value="UniProtKB-KW"/>
</dbReference>
<dbReference type="PANTHER" id="PTHR11038">
    <property type="entry name" value="MITOCHONDRIAL IMPORT INNER MEMBRANE TRANSLOCASE SUBUNIT TIM10"/>
    <property type="match status" value="1"/>
</dbReference>
<dbReference type="Proteomes" id="UP000238350">
    <property type="component" value="Unassembled WGS sequence"/>
</dbReference>
<accession>A0A2T0FN11</accession>
<dbReference type="OrthoDB" id="274922at2759"/>
<dbReference type="RefSeq" id="XP_024666327.1">
    <property type="nucleotide sequence ID" value="XM_024810558.1"/>
</dbReference>
<dbReference type="Pfam" id="PF02953">
    <property type="entry name" value="zf-Tim10_DDP"/>
    <property type="match status" value="1"/>
</dbReference>
<keyword evidence="8 11" id="KW-0496">Mitochondrion</keyword>
<evidence type="ECO:0000256" key="1">
    <source>
        <dbReference type="ARBA" id="ARBA00006720"/>
    </source>
</evidence>
<keyword evidence="2 11" id="KW-0813">Transport</keyword>
<keyword evidence="9" id="KW-0472">Membrane</keyword>
<dbReference type="GO" id="GO:0046872">
    <property type="term" value="F:metal ion binding"/>
    <property type="evidence" value="ECO:0007669"/>
    <property type="project" value="UniProtKB-KW"/>
</dbReference>
<name>A0A2T0FN11_9ASCO</name>
<evidence type="ECO:0000256" key="10">
    <source>
        <dbReference type="ARBA" id="ARBA00023157"/>
    </source>
</evidence>
<evidence type="ECO:0000256" key="3">
    <source>
        <dbReference type="ARBA" id="ARBA00022723"/>
    </source>
</evidence>
<keyword evidence="11" id="KW-0143">Chaperone</keyword>
<feature type="domain" description="Tim10-like" evidence="12">
    <location>
        <begin position="22"/>
        <end position="83"/>
    </location>
</feature>
<evidence type="ECO:0000313" key="14">
    <source>
        <dbReference type="Proteomes" id="UP000238350"/>
    </source>
</evidence>
<dbReference type="Gene3D" id="1.10.287.810">
    <property type="entry name" value="Mitochondrial import inner membrane translocase subunit tim13 like domains"/>
    <property type="match status" value="1"/>
</dbReference>
<evidence type="ECO:0000259" key="12">
    <source>
        <dbReference type="Pfam" id="PF02953"/>
    </source>
</evidence>
<dbReference type="STRING" id="45607.A0A2T0FN11"/>
<evidence type="ECO:0000256" key="7">
    <source>
        <dbReference type="ARBA" id="ARBA00023010"/>
    </source>
</evidence>
<keyword evidence="6 11" id="KW-0653">Protein transport</keyword>
<dbReference type="EMBL" id="NDIQ01000022">
    <property type="protein sequence ID" value="PRT56382.1"/>
    <property type="molecule type" value="Genomic_DNA"/>
</dbReference>
<comment type="subcellular location">
    <subcellularLocation>
        <location evidence="11">Mitochondrion inner membrane</location>
        <topology evidence="11">Peripheral membrane protein</topology>
        <orientation evidence="11">Intermembrane side</orientation>
    </subcellularLocation>
</comment>
<dbReference type="SUPFAM" id="SSF144122">
    <property type="entry name" value="Tim10-like"/>
    <property type="match status" value="1"/>
</dbReference>